<sequence length="155" mass="16687">MTKHISHYRSALSVGVSPLYFEKERGNDGDIRKKSDPPCPRLPRKPAAAFSFIYKPLHNSLALPLQASNRGDRNQLVKKLSMSSASGALDRWTRKLREKSQSLLSAAKGGAAADTAAADGSPGWLSPAFHKAVPVTAAAFYSESSLAMLVECFSP</sequence>
<organism evidence="1 2">
    <name type="scientific">Trapa natans</name>
    <name type="common">Water chestnut</name>
    <dbReference type="NCBI Taxonomy" id="22666"/>
    <lineage>
        <taxon>Eukaryota</taxon>
        <taxon>Viridiplantae</taxon>
        <taxon>Streptophyta</taxon>
        <taxon>Embryophyta</taxon>
        <taxon>Tracheophyta</taxon>
        <taxon>Spermatophyta</taxon>
        <taxon>Magnoliopsida</taxon>
        <taxon>eudicotyledons</taxon>
        <taxon>Gunneridae</taxon>
        <taxon>Pentapetalae</taxon>
        <taxon>rosids</taxon>
        <taxon>malvids</taxon>
        <taxon>Myrtales</taxon>
        <taxon>Lythraceae</taxon>
        <taxon>Trapa</taxon>
    </lineage>
</organism>
<evidence type="ECO:0000313" key="2">
    <source>
        <dbReference type="Proteomes" id="UP001346149"/>
    </source>
</evidence>
<keyword evidence="2" id="KW-1185">Reference proteome</keyword>
<reference evidence="1 2" key="1">
    <citation type="journal article" date="2023" name="Hortic Res">
        <title>Pangenome of water caltrop reveals structural variations and asymmetric subgenome divergence after allopolyploidization.</title>
        <authorList>
            <person name="Zhang X."/>
            <person name="Chen Y."/>
            <person name="Wang L."/>
            <person name="Yuan Y."/>
            <person name="Fang M."/>
            <person name="Shi L."/>
            <person name="Lu R."/>
            <person name="Comes H.P."/>
            <person name="Ma Y."/>
            <person name="Chen Y."/>
            <person name="Huang G."/>
            <person name="Zhou Y."/>
            <person name="Zheng Z."/>
            <person name="Qiu Y."/>
        </authorList>
    </citation>
    <scope>NUCLEOTIDE SEQUENCE [LARGE SCALE GENOMIC DNA]</scope>
    <source>
        <strain evidence="1">F231</strain>
    </source>
</reference>
<gene>
    <name evidence="1" type="ORF">SAY86_002734</name>
</gene>
<accession>A0AAN7LIB9</accession>
<proteinExistence type="predicted"/>
<dbReference type="AlphaFoldDB" id="A0AAN7LIB9"/>
<dbReference type="Proteomes" id="UP001346149">
    <property type="component" value="Unassembled WGS sequence"/>
</dbReference>
<comment type="caution">
    <text evidence="1">The sequence shown here is derived from an EMBL/GenBank/DDBJ whole genome shotgun (WGS) entry which is preliminary data.</text>
</comment>
<evidence type="ECO:0000313" key="1">
    <source>
        <dbReference type="EMBL" id="KAK4786045.1"/>
    </source>
</evidence>
<dbReference type="EMBL" id="JAXQNO010000013">
    <property type="protein sequence ID" value="KAK4786045.1"/>
    <property type="molecule type" value="Genomic_DNA"/>
</dbReference>
<protein>
    <submittedName>
        <fullName evidence="1">Uncharacterized protein</fullName>
    </submittedName>
</protein>
<name>A0AAN7LIB9_TRANT</name>